<protein>
    <submittedName>
        <fullName evidence="1">Pyridoxal phosphate-dependent deaminase, putative</fullName>
    </submittedName>
</protein>
<reference evidence="1" key="1">
    <citation type="submission" date="2018-06" db="EMBL/GenBank/DDBJ databases">
        <authorList>
            <person name="Zhirakovskaya E."/>
        </authorList>
    </citation>
    <scope>NUCLEOTIDE SEQUENCE</scope>
</reference>
<evidence type="ECO:0000313" key="1">
    <source>
        <dbReference type="EMBL" id="VAW40382.1"/>
    </source>
</evidence>
<proteinExistence type="predicted"/>
<name>A0A3B0VMS9_9ZZZZ</name>
<feature type="non-terminal residue" evidence="1">
    <location>
        <position position="72"/>
    </location>
</feature>
<accession>A0A3B0VMS9</accession>
<dbReference type="EMBL" id="UOEW01000268">
    <property type="protein sequence ID" value="VAW40382.1"/>
    <property type="molecule type" value="Genomic_DNA"/>
</dbReference>
<sequence length="72" mass="8625">MIFMGMNKLNKWQELFCSKLTPVTQLADFKSVKIWIKRDDLNHQIVQGNKLRKLKYNLEYAIKNSYTQLVTF</sequence>
<organism evidence="1">
    <name type="scientific">hydrothermal vent metagenome</name>
    <dbReference type="NCBI Taxonomy" id="652676"/>
    <lineage>
        <taxon>unclassified sequences</taxon>
        <taxon>metagenomes</taxon>
        <taxon>ecological metagenomes</taxon>
    </lineage>
</organism>
<gene>
    <name evidence="1" type="ORF">MNBD_GAMMA01-2083</name>
</gene>
<dbReference type="SUPFAM" id="SSF53686">
    <property type="entry name" value="Tryptophan synthase beta subunit-like PLP-dependent enzymes"/>
    <property type="match status" value="1"/>
</dbReference>
<dbReference type="AlphaFoldDB" id="A0A3B0VMS9"/>
<dbReference type="Gene3D" id="3.40.50.1100">
    <property type="match status" value="2"/>
</dbReference>
<dbReference type="InterPro" id="IPR036052">
    <property type="entry name" value="TrpB-like_PALP_sf"/>
</dbReference>